<keyword evidence="1" id="KW-0472">Membrane</keyword>
<evidence type="ECO:0000313" key="3">
    <source>
        <dbReference type="Proteomes" id="UP000018439"/>
    </source>
</evidence>
<feature type="transmembrane region" description="Helical" evidence="1">
    <location>
        <begin position="12"/>
        <end position="32"/>
    </location>
</feature>
<dbReference type="HOGENOM" id="CLU_2912700_0_0_10"/>
<keyword evidence="1" id="KW-1133">Transmembrane helix</keyword>
<reference evidence="2 3" key="1">
    <citation type="journal article" date="2011" name="Stand. Genomic Sci.">
        <title>Non-contiguous finished genome sequence of Bacteroides coprosuis type strain (PC139).</title>
        <authorList>
            <person name="Land M."/>
            <person name="Held B."/>
            <person name="Gronow S."/>
            <person name="Abt B."/>
            <person name="Lucas S."/>
            <person name="Del Rio T.G."/>
            <person name="Nolan M."/>
            <person name="Tice H."/>
            <person name="Cheng J.F."/>
            <person name="Pitluck S."/>
            <person name="Liolios K."/>
            <person name="Pagani I."/>
            <person name="Ivanova N."/>
            <person name="Mavromatis K."/>
            <person name="Mikhailova N."/>
            <person name="Pati A."/>
            <person name="Tapia R."/>
            <person name="Han C."/>
            <person name="Goodwin L."/>
            <person name="Chen A."/>
            <person name="Palaniappan K."/>
            <person name="Hauser L."/>
            <person name="Brambilla E.M."/>
            <person name="Rohde M."/>
            <person name="Goker M."/>
            <person name="Detter J.C."/>
            <person name="Woyke T."/>
            <person name="Bristow J."/>
            <person name="Eisen J.A."/>
            <person name="Markowitz V."/>
            <person name="Hugenholtz P."/>
            <person name="Kyrpides N.C."/>
            <person name="Klenk H.P."/>
            <person name="Lapidus A."/>
        </authorList>
    </citation>
    <scope>NUCLEOTIDE SEQUENCE</scope>
    <source>
        <strain evidence="2 3">DSM 18011</strain>
    </source>
</reference>
<proteinExistence type="predicted"/>
<protein>
    <submittedName>
        <fullName evidence="2">Uncharacterized protein</fullName>
    </submittedName>
</protein>
<keyword evidence="1" id="KW-0812">Transmembrane</keyword>
<evidence type="ECO:0000313" key="2">
    <source>
        <dbReference type="EMBL" id="EGJ71980.1"/>
    </source>
</evidence>
<dbReference type="Proteomes" id="UP000018439">
    <property type="component" value="Chromosome"/>
</dbReference>
<sequence>MSFKIQKDIYTVYMYYFMLINRFFYSNCQYLLYFEYYTIDLIISIKREETSSVEKISSSKI</sequence>
<organism evidence="2 3">
    <name type="scientific">Bacteroides coprosuis DSM 18011</name>
    <dbReference type="NCBI Taxonomy" id="679937"/>
    <lineage>
        <taxon>Bacteria</taxon>
        <taxon>Pseudomonadati</taxon>
        <taxon>Bacteroidota</taxon>
        <taxon>Bacteroidia</taxon>
        <taxon>Bacteroidales</taxon>
        <taxon>Bacteroidaceae</taxon>
        <taxon>Bacteroides</taxon>
    </lineage>
</organism>
<name>F3ZRP1_9BACE</name>
<accession>F3ZRP1</accession>
<evidence type="ECO:0000256" key="1">
    <source>
        <dbReference type="SAM" id="Phobius"/>
    </source>
</evidence>
<dbReference type="AlphaFoldDB" id="F3ZRP1"/>
<dbReference type="EMBL" id="CM001167">
    <property type="protein sequence ID" value="EGJ71980.1"/>
    <property type="molecule type" value="Genomic_DNA"/>
</dbReference>
<keyword evidence="3" id="KW-1185">Reference proteome</keyword>
<gene>
    <name evidence="2" type="ORF">Bcop_1790</name>
</gene>